<organism evidence="2 3">
    <name type="scientific">Trichonephila inaurata madagascariensis</name>
    <dbReference type="NCBI Taxonomy" id="2747483"/>
    <lineage>
        <taxon>Eukaryota</taxon>
        <taxon>Metazoa</taxon>
        <taxon>Ecdysozoa</taxon>
        <taxon>Arthropoda</taxon>
        <taxon>Chelicerata</taxon>
        <taxon>Arachnida</taxon>
        <taxon>Araneae</taxon>
        <taxon>Araneomorphae</taxon>
        <taxon>Entelegynae</taxon>
        <taxon>Araneoidea</taxon>
        <taxon>Nephilidae</taxon>
        <taxon>Trichonephila</taxon>
        <taxon>Trichonephila inaurata</taxon>
    </lineage>
</organism>
<dbReference type="AlphaFoldDB" id="A0A8X6XYW3"/>
<feature type="region of interest" description="Disordered" evidence="1">
    <location>
        <begin position="1"/>
        <end position="22"/>
    </location>
</feature>
<name>A0A8X6XYW3_9ARAC</name>
<evidence type="ECO:0000313" key="2">
    <source>
        <dbReference type="EMBL" id="GFY61229.1"/>
    </source>
</evidence>
<protein>
    <submittedName>
        <fullName evidence="2">Uncharacterized protein</fullName>
    </submittedName>
</protein>
<proteinExistence type="predicted"/>
<sequence>MKGVEKPRKEPPHCKSSMKNDRKSSDPLFFISILQLCDRNDLFLFFPTSDDVRSAFRRDLNHVPRWARVEATTLTVNRAVIDTICERKNHQVLRSLSRCLNGYSSPGVLEAFIWTLSEFELLENVLRYEVDTQPEGSARHIDVQLKWNLQSKIKHIHRI</sequence>
<keyword evidence="3" id="KW-1185">Reference proteome</keyword>
<accession>A0A8X6XYW3</accession>
<dbReference type="EMBL" id="BMAV01013509">
    <property type="protein sequence ID" value="GFY61229.1"/>
    <property type="molecule type" value="Genomic_DNA"/>
</dbReference>
<dbReference type="OrthoDB" id="10296770at2759"/>
<evidence type="ECO:0000313" key="3">
    <source>
        <dbReference type="Proteomes" id="UP000886998"/>
    </source>
</evidence>
<gene>
    <name evidence="2" type="ORF">TNIN_339141</name>
</gene>
<comment type="caution">
    <text evidence="2">The sequence shown here is derived from an EMBL/GenBank/DDBJ whole genome shotgun (WGS) entry which is preliminary data.</text>
</comment>
<reference evidence="2" key="1">
    <citation type="submission" date="2020-08" db="EMBL/GenBank/DDBJ databases">
        <title>Multicomponent nature underlies the extraordinary mechanical properties of spider dragline silk.</title>
        <authorList>
            <person name="Kono N."/>
            <person name="Nakamura H."/>
            <person name="Mori M."/>
            <person name="Yoshida Y."/>
            <person name="Ohtoshi R."/>
            <person name="Malay A.D."/>
            <person name="Moran D.A.P."/>
            <person name="Tomita M."/>
            <person name="Numata K."/>
            <person name="Arakawa K."/>
        </authorList>
    </citation>
    <scope>NUCLEOTIDE SEQUENCE</scope>
</reference>
<dbReference type="Proteomes" id="UP000886998">
    <property type="component" value="Unassembled WGS sequence"/>
</dbReference>
<evidence type="ECO:0000256" key="1">
    <source>
        <dbReference type="SAM" id="MobiDB-lite"/>
    </source>
</evidence>